<keyword evidence="3" id="KW-1185">Reference proteome</keyword>
<proteinExistence type="predicted"/>
<sequence length="782" mass="86268">MSEDLVPFLGRWRLWNQFALRGPGFPADGVLRLAPPGLAEAADTFVPDTPLSGPDWDAFAAELGTAAVETAHVLQDIARTPAFREALAWQNRPLLDSGIAPFLRWDPDTDKRSSMPRQREELVAHYWQRFCVKNDTIGFFGPVGWGRWDPAASGAHVDPGTGLIADSTVYWASWGIDAVARMLDADPALREWIAPRPVPFVVLNGNEARVPGRRPTTVSDAEAAVLARCDGVRPARDIAADLPGTDVARTLHDLVARRWVTWRLEVPAGTHPERALRGWLSTVGDPDLRRRGLDALDLLERGRAKVAAATDETTLLTALQDLERDFTALTDTAATREKSASTAPCRALVYSDTRRSATARLGPAVVEALSPLRLLMDSAGWLTARLAAVVETEIRTVHHRLAAGGDPVDLASFWFACLPVLHGTARTAASEVQREFAERWQRILAVPDDARRVTRRAVDIEESVRREFEGGGGWTAARYLSPDIMMAADGPEAAARGDLTLVLGELHLAANTLGASLFTHQHPDVDELFALTDQDHPGPRLMPLIPKEHRARLSARVRHTLVRPEDYQVALTDFTADPARPRAVRSADALVEERNGALVVRLPDGAVFPAIDVFSHVLTTLSMDLFQPLRPAAHTPRVTVDRLVIAREAWQLPAAEATFADDKDEARRFVRARHWRTRLGLPRFVFVVSPTESRPFYVDFDSPVYVTILAKALRRLARKDPSATATFTEMLPTPEQTWLTDDEGHRYTSELRFVAFDTQGSEAEGAALARGSEAWWATASLR</sequence>
<reference evidence="3" key="1">
    <citation type="journal article" date="2019" name="Int. J. Syst. Evol. Microbiol.">
        <title>The Global Catalogue of Microorganisms (GCM) 10K type strain sequencing project: providing services to taxonomists for standard genome sequencing and annotation.</title>
        <authorList>
            <consortium name="The Broad Institute Genomics Platform"/>
            <consortium name="The Broad Institute Genome Sequencing Center for Infectious Disease"/>
            <person name="Wu L."/>
            <person name="Ma J."/>
        </authorList>
    </citation>
    <scope>NUCLEOTIDE SEQUENCE [LARGE SCALE GENOMIC DNA]</scope>
    <source>
        <strain evidence="3">JCM 4816</strain>
    </source>
</reference>
<evidence type="ECO:0000259" key="1">
    <source>
        <dbReference type="Pfam" id="PF04738"/>
    </source>
</evidence>
<accession>A0ABP6TGT1</accession>
<evidence type="ECO:0000313" key="2">
    <source>
        <dbReference type="EMBL" id="GAA3494040.1"/>
    </source>
</evidence>
<dbReference type="Pfam" id="PF04738">
    <property type="entry name" value="Lant_dehydr_N"/>
    <property type="match status" value="2"/>
</dbReference>
<gene>
    <name evidence="2" type="ORF">GCM10019016_011390</name>
</gene>
<dbReference type="RefSeq" id="WP_193460261.1">
    <property type="nucleotide sequence ID" value="NZ_BAAAXF010000014.1"/>
</dbReference>
<feature type="domain" description="Lantibiotic dehydratase N-terminal" evidence="1">
    <location>
        <begin position="80"/>
        <end position="601"/>
    </location>
</feature>
<feature type="domain" description="Lantibiotic dehydratase N-terminal" evidence="1">
    <location>
        <begin position="631"/>
        <end position="709"/>
    </location>
</feature>
<comment type="caution">
    <text evidence="2">The sequence shown here is derived from an EMBL/GenBank/DDBJ whole genome shotgun (WGS) entry which is preliminary data.</text>
</comment>
<organism evidence="2 3">
    <name type="scientific">Streptomyces prasinosporus</name>
    <dbReference type="NCBI Taxonomy" id="68256"/>
    <lineage>
        <taxon>Bacteria</taxon>
        <taxon>Bacillati</taxon>
        <taxon>Actinomycetota</taxon>
        <taxon>Actinomycetes</taxon>
        <taxon>Kitasatosporales</taxon>
        <taxon>Streptomycetaceae</taxon>
        <taxon>Streptomyces</taxon>
        <taxon>Streptomyces albogriseolus group</taxon>
    </lineage>
</organism>
<dbReference type="Proteomes" id="UP001501455">
    <property type="component" value="Unassembled WGS sequence"/>
</dbReference>
<evidence type="ECO:0000313" key="3">
    <source>
        <dbReference type="Proteomes" id="UP001501455"/>
    </source>
</evidence>
<protein>
    <recommendedName>
        <fullName evidence="1">Lantibiotic dehydratase N-terminal domain-containing protein</fullName>
    </recommendedName>
</protein>
<name>A0ABP6TGT1_9ACTN</name>
<dbReference type="InterPro" id="IPR006827">
    <property type="entry name" value="Lant_deHydtase_N"/>
</dbReference>
<dbReference type="EMBL" id="BAAAXF010000014">
    <property type="protein sequence ID" value="GAA3494040.1"/>
    <property type="molecule type" value="Genomic_DNA"/>
</dbReference>